<gene>
    <name evidence="2" type="ORF">E6H04_12130</name>
</gene>
<protein>
    <submittedName>
        <fullName evidence="2">Anti-sigma regulatory factor</fullName>
    </submittedName>
</protein>
<dbReference type="InterPro" id="IPR036890">
    <property type="entry name" value="HATPase_C_sf"/>
</dbReference>
<dbReference type="InterPro" id="IPR003594">
    <property type="entry name" value="HATPase_dom"/>
</dbReference>
<dbReference type="SMART" id="SM00387">
    <property type="entry name" value="HATPase_c"/>
    <property type="match status" value="1"/>
</dbReference>
<dbReference type="Gene3D" id="3.30.565.10">
    <property type="entry name" value="Histidine kinase-like ATPase, C-terminal domain"/>
    <property type="match status" value="1"/>
</dbReference>
<dbReference type="EMBL" id="VBAO01000357">
    <property type="protein sequence ID" value="TMI78622.1"/>
    <property type="molecule type" value="Genomic_DNA"/>
</dbReference>
<evidence type="ECO:0000313" key="3">
    <source>
        <dbReference type="Proteomes" id="UP000320048"/>
    </source>
</evidence>
<dbReference type="AlphaFoldDB" id="A0A537J5J3"/>
<evidence type="ECO:0000313" key="2">
    <source>
        <dbReference type="EMBL" id="TMI78622.1"/>
    </source>
</evidence>
<reference evidence="2 3" key="1">
    <citation type="journal article" date="2019" name="Nat. Microbiol.">
        <title>Mediterranean grassland soil C-N compound turnover is dependent on rainfall and depth, and is mediated by genomically divergent microorganisms.</title>
        <authorList>
            <person name="Diamond S."/>
            <person name="Andeer P.F."/>
            <person name="Li Z."/>
            <person name="Crits-Christoph A."/>
            <person name="Burstein D."/>
            <person name="Anantharaman K."/>
            <person name="Lane K.R."/>
            <person name="Thomas B.C."/>
            <person name="Pan C."/>
            <person name="Northen T.R."/>
            <person name="Banfield J.F."/>
        </authorList>
    </citation>
    <scope>NUCLEOTIDE SEQUENCE [LARGE SCALE GENOMIC DNA]</scope>
    <source>
        <strain evidence="2">NP_7</strain>
    </source>
</reference>
<name>A0A537J5J3_9BACT</name>
<feature type="non-terminal residue" evidence="2">
    <location>
        <position position="1"/>
    </location>
</feature>
<dbReference type="Pfam" id="PF02518">
    <property type="entry name" value="HATPase_c"/>
    <property type="match status" value="1"/>
</dbReference>
<evidence type="ECO:0000259" key="1">
    <source>
        <dbReference type="SMART" id="SM00387"/>
    </source>
</evidence>
<accession>A0A537J5J3</accession>
<feature type="domain" description="Histidine kinase/HSP90-like ATPase" evidence="1">
    <location>
        <begin position="21"/>
        <end position="120"/>
    </location>
</feature>
<proteinExistence type="predicted"/>
<comment type="caution">
    <text evidence="2">The sequence shown here is derived from an EMBL/GenBank/DDBJ whole genome shotgun (WGS) entry which is preliminary data.</text>
</comment>
<dbReference type="SUPFAM" id="SSF55874">
    <property type="entry name" value="ATPase domain of HSP90 chaperone/DNA topoisomerase II/histidine kinase"/>
    <property type="match status" value="1"/>
</dbReference>
<sequence>DIVAARQRGRSLASQLGYSTTDATLIATAISELARNIVTYARHGEIVLGSSNDSARHSIVVVARDEGPGIADINRAVAGGYSTSGGLGLGLSGVRRLMDVFEISSELGKGTTITVKRWKR</sequence>
<dbReference type="Proteomes" id="UP000320048">
    <property type="component" value="Unassembled WGS sequence"/>
</dbReference>
<organism evidence="2 3">
    <name type="scientific">Candidatus Segetimicrobium genomatis</name>
    <dbReference type="NCBI Taxonomy" id="2569760"/>
    <lineage>
        <taxon>Bacteria</taxon>
        <taxon>Bacillati</taxon>
        <taxon>Candidatus Sysuimicrobiota</taxon>
        <taxon>Candidatus Sysuimicrobiia</taxon>
        <taxon>Candidatus Sysuimicrobiales</taxon>
        <taxon>Candidatus Segetimicrobiaceae</taxon>
        <taxon>Candidatus Segetimicrobium</taxon>
    </lineage>
</organism>